<dbReference type="InterPro" id="IPR002142">
    <property type="entry name" value="Peptidase_S49"/>
</dbReference>
<reference evidence="13" key="1">
    <citation type="submission" date="2021-01" db="EMBL/GenBank/DDBJ databases">
        <authorList>
            <person name="Corre E."/>
            <person name="Pelletier E."/>
            <person name="Niang G."/>
            <person name="Scheremetjew M."/>
            <person name="Finn R."/>
            <person name="Kale V."/>
            <person name="Holt S."/>
            <person name="Cochrane G."/>
            <person name="Meng A."/>
            <person name="Brown T."/>
            <person name="Cohen L."/>
        </authorList>
    </citation>
    <scope>NUCLEOTIDE SEQUENCE</scope>
    <source>
        <strain evidence="13">MM31A-1</strain>
    </source>
</reference>
<proteinExistence type="inferred from homology"/>
<protein>
    <recommendedName>
        <fullName evidence="14">Peptidase S49 domain-containing protein</fullName>
    </recommendedName>
</protein>
<keyword evidence="5" id="KW-0812">Transmembrane</keyword>
<evidence type="ECO:0000256" key="2">
    <source>
        <dbReference type="ARBA" id="ARBA00008683"/>
    </source>
</evidence>
<dbReference type="GO" id="GO:0004252">
    <property type="term" value="F:serine-type endopeptidase activity"/>
    <property type="evidence" value="ECO:0007669"/>
    <property type="project" value="InterPro"/>
</dbReference>
<keyword evidence="6" id="KW-0378">Hydrolase</keyword>
<feature type="domain" description="Peptidase S49 N-terminal proteobacteria" evidence="12">
    <location>
        <begin position="396"/>
        <end position="456"/>
    </location>
</feature>
<keyword evidence="7" id="KW-0720">Serine protease</keyword>
<evidence type="ECO:0000256" key="8">
    <source>
        <dbReference type="ARBA" id="ARBA00022989"/>
    </source>
</evidence>
<accession>A0A7S3Q0L7</accession>
<evidence type="ECO:0000259" key="12">
    <source>
        <dbReference type="Pfam" id="PF08496"/>
    </source>
</evidence>
<dbReference type="InterPro" id="IPR047272">
    <property type="entry name" value="S49_SppA_C"/>
</dbReference>
<evidence type="ECO:0000256" key="3">
    <source>
        <dbReference type="ARBA" id="ARBA00022475"/>
    </source>
</evidence>
<organism evidence="13">
    <name type="scientific">Chaetoceros debilis</name>
    <dbReference type="NCBI Taxonomy" id="122233"/>
    <lineage>
        <taxon>Eukaryota</taxon>
        <taxon>Sar</taxon>
        <taxon>Stramenopiles</taxon>
        <taxon>Ochrophyta</taxon>
        <taxon>Bacillariophyta</taxon>
        <taxon>Coscinodiscophyceae</taxon>
        <taxon>Chaetocerotophycidae</taxon>
        <taxon>Chaetocerotales</taxon>
        <taxon>Chaetocerotaceae</taxon>
        <taxon>Chaetoceros</taxon>
    </lineage>
</organism>
<dbReference type="PANTHER" id="PTHR42987">
    <property type="entry name" value="PEPTIDASE S49"/>
    <property type="match status" value="1"/>
</dbReference>
<evidence type="ECO:0000256" key="5">
    <source>
        <dbReference type="ARBA" id="ARBA00022692"/>
    </source>
</evidence>
<comment type="similarity">
    <text evidence="2">Belongs to the peptidase S49 family.</text>
</comment>
<evidence type="ECO:0000256" key="10">
    <source>
        <dbReference type="SAM" id="SignalP"/>
    </source>
</evidence>
<dbReference type="SUPFAM" id="SSF52096">
    <property type="entry name" value="ClpP/crotonase"/>
    <property type="match status" value="1"/>
</dbReference>
<dbReference type="InterPro" id="IPR029045">
    <property type="entry name" value="ClpP/crotonase-like_dom_sf"/>
</dbReference>
<name>A0A7S3Q0L7_9STRA</name>
<evidence type="ECO:0000256" key="4">
    <source>
        <dbReference type="ARBA" id="ARBA00022670"/>
    </source>
</evidence>
<dbReference type="CDD" id="cd07023">
    <property type="entry name" value="S49_Sppa_N_C"/>
    <property type="match status" value="1"/>
</dbReference>
<dbReference type="NCBIfam" id="NF008745">
    <property type="entry name" value="PRK11778.1"/>
    <property type="match status" value="1"/>
</dbReference>
<dbReference type="PANTHER" id="PTHR42987:SF4">
    <property type="entry name" value="PROTEASE SOHB-RELATED"/>
    <property type="match status" value="1"/>
</dbReference>
<evidence type="ECO:0000259" key="11">
    <source>
        <dbReference type="Pfam" id="PF01343"/>
    </source>
</evidence>
<feature type="domain" description="Peptidase S49" evidence="11">
    <location>
        <begin position="459"/>
        <end position="601"/>
    </location>
</feature>
<dbReference type="InterPro" id="IPR013703">
    <property type="entry name" value="Peptidase_S49_N_proteobac"/>
</dbReference>
<evidence type="ECO:0000256" key="6">
    <source>
        <dbReference type="ARBA" id="ARBA00022801"/>
    </source>
</evidence>
<keyword evidence="9" id="KW-0472">Membrane</keyword>
<gene>
    <name evidence="13" type="ORF">CDEB00056_LOCUS6840</name>
</gene>
<dbReference type="Pfam" id="PF08496">
    <property type="entry name" value="Peptidase_S49_N"/>
    <property type="match status" value="1"/>
</dbReference>
<dbReference type="Gene3D" id="3.90.226.10">
    <property type="entry name" value="2-enoyl-CoA Hydratase, Chain A, domain 1"/>
    <property type="match status" value="1"/>
</dbReference>
<keyword evidence="8" id="KW-1133">Transmembrane helix</keyword>
<keyword evidence="3" id="KW-1003">Cell membrane</keyword>
<dbReference type="GO" id="GO:0005886">
    <property type="term" value="C:plasma membrane"/>
    <property type="evidence" value="ECO:0007669"/>
    <property type="project" value="UniProtKB-SubCell"/>
</dbReference>
<evidence type="ECO:0000256" key="7">
    <source>
        <dbReference type="ARBA" id="ARBA00022825"/>
    </source>
</evidence>
<keyword evidence="10" id="KW-0732">Signal</keyword>
<evidence type="ECO:0000313" key="13">
    <source>
        <dbReference type="EMBL" id="CAE0461999.1"/>
    </source>
</evidence>
<dbReference type="AlphaFoldDB" id="A0A7S3Q0L7"/>
<keyword evidence="4" id="KW-0645">Protease</keyword>
<comment type="subcellular location">
    <subcellularLocation>
        <location evidence="1">Cell membrane</location>
    </subcellularLocation>
</comment>
<feature type="chain" id="PRO_5031177051" description="Peptidase S49 domain-containing protein" evidence="10">
    <location>
        <begin position="20"/>
        <end position="693"/>
    </location>
</feature>
<dbReference type="EMBL" id="HBIO01008932">
    <property type="protein sequence ID" value="CAE0461999.1"/>
    <property type="molecule type" value="Transcribed_RNA"/>
</dbReference>
<dbReference type="GO" id="GO:0006508">
    <property type="term" value="P:proteolysis"/>
    <property type="evidence" value="ECO:0007669"/>
    <property type="project" value="UniProtKB-KW"/>
</dbReference>
<evidence type="ECO:0000256" key="9">
    <source>
        <dbReference type="ARBA" id="ARBA00023136"/>
    </source>
</evidence>
<dbReference type="Gene3D" id="6.20.330.10">
    <property type="match status" value="1"/>
</dbReference>
<evidence type="ECO:0000256" key="1">
    <source>
        <dbReference type="ARBA" id="ARBA00004236"/>
    </source>
</evidence>
<feature type="signal peptide" evidence="10">
    <location>
        <begin position="1"/>
        <end position="19"/>
    </location>
</feature>
<sequence length="693" mass="74700">MVKYTTALAVICYLGSADAFAPVGITRSMNSFKSPSASNDIAKIYQANKSTELGAVPKPPISSLSLPSLPSFNIAIDGTAVTQYFIETLISYGVPTFFTIVVIAFAAKSFKGAKGGPMGTGGPNGGLFGKNAVTEIYDDLYGTGEAANKSPFAMFSKGPNSNATPKNLGVPKDQYLKITKLNDKYQSFQYSLTAATQSKAKAAAQYRAAAFDSALTRGIDSSIEELSLAQKSDLLTEEKEFLKRGGDLLGSVTMLQRTITDLVIKEEMREMDVEIGEVDAYNEKNGVVDATIVEEKKDEKKEEKKKTSQKSKSNKKDISKIVKEIGKLNTDLLKTEMEFIRAVIEIFGPNRANAIRAALIGNIEGGGAGVAGGLISSLQDRPLSAILDTLGYNESGASKNLFVSDFPGDVSASQVETLREEVTAIIRASKPGDEVLLVLQSGGGTVTGYGLAAAQLKRFKQHGMKLTICVEQVAASGGYMMACVADRIVASPFAVLGSIGVISDLPNVYERLKREGIEFQTVTAGKYKRTLTPTKKVTDEDLKKSKEDIEEILKLFKAFVGGNRPSLDIDDVATGETWFGEDALNKGLCDELNTVDDVLTQYVDSGYNVYSVKYDPMTPVPGPLGALLPATESNKDRGIMGGIAKWVVRSIVPAMKEELASEFKSMDMGSKKVENQYMMTDPKESADRIRMEL</sequence>
<dbReference type="Pfam" id="PF01343">
    <property type="entry name" value="Peptidase_S49"/>
    <property type="match status" value="1"/>
</dbReference>
<evidence type="ECO:0008006" key="14">
    <source>
        <dbReference type="Google" id="ProtNLM"/>
    </source>
</evidence>